<reference evidence="7 8" key="1">
    <citation type="submission" date="2015-11" db="EMBL/GenBank/DDBJ databases">
        <title>Genomes and virulence difference between two physiological races of Phytophthora nicotianae.</title>
        <authorList>
            <person name="Liu H."/>
            <person name="Ma X."/>
            <person name="Yu H."/>
            <person name="Fang D."/>
            <person name="Li Y."/>
            <person name="Wang X."/>
            <person name="Wang W."/>
            <person name="Dong Y."/>
            <person name="Xiao B."/>
        </authorList>
    </citation>
    <scope>NUCLEOTIDE SEQUENCE [LARGE SCALE GENOMIC DNA]</scope>
    <source>
        <strain evidence="8">race 1</strain>
    </source>
</reference>
<dbReference type="Gene3D" id="1.10.510.10">
    <property type="entry name" value="Transferase(Phosphotransferase) domain 1"/>
    <property type="match status" value="1"/>
</dbReference>
<evidence type="ECO:0000256" key="3">
    <source>
        <dbReference type="ARBA" id="ARBA00022741"/>
    </source>
</evidence>
<dbReference type="InterPro" id="IPR000961">
    <property type="entry name" value="AGC-kinase_C"/>
</dbReference>
<accession>A0A0W8CN41</accession>
<evidence type="ECO:0000259" key="6">
    <source>
        <dbReference type="PROSITE" id="PS51285"/>
    </source>
</evidence>
<dbReference type="EMBL" id="LNFP01001603">
    <property type="protein sequence ID" value="KUF85616.1"/>
    <property type="molecule type" value="Genomic_DNA"/>
</dbReference>
<dbReference type="GO" id="GO:0004674">
    <property type="term" value="F:protein serine/threonine kinase activity"/>
    <property type="evidence" value="ECO:0007669"/>
    <property type="project" value="UniProtKB-KW"/>
</dbReference>
<keyword evidence="5" id="KW-0067">ATP-binding</keyword>
<keyword evidence="3" id="KW-0547">Nucleotide-binding</keyword>
<evidence type="ECO:0000313" key="7">
    <source>
        <dbReference type="EMBL" id="KUF85616.1"/>
    </source>
</evidence>
<gene>
    <name evidence="7" type="ORF">AM588_10000955</name>
</gene>
<dbReference type="PROSITE" id="PS51285">
    <property type="entry name" value="AGC_KINASE_CTER"/>
    <property type="match status" value="1"/>
</dbReference>
<comment type="caution">
    <text evidence="7">The sequence shown here is derived from an EMBL/GenBank/DDBJ whole genome shotgun (WGS) entry which is preliminary data.</text>
</comment>
<dbReference type="AlphaFoldDB" id="A0A0W8CN41"/>
<organism evidence="7 8">
    <name type="scientific">Phytophthora nicotianae</name>
    <name type="common">Potato buckeye rot agent</name>
    <name type="synonym">Phytophthora parasitica</name>
    <dbReference type="NCBI Taxonomy" id="4792"/>
    <lineage>
        <taxon>Eukaryota</taxon>
        <taxon>Sar</taxon>
        <taxon>Stramenopiles</taxon>
        <taxon>Oomycota</taxon>
        <taxon>Peronosporomycetes</taxon>
        <taxon>Peronosporales</taxon>
        <taxon>Peronosporaceae</taxon>
        <taxon>Phytophthora</taxon>
    </lineage>
</organism>
<evidence type="ECO:0000256" key="4">
    <source>
        <dbReference type="ARBA" id="ARBA00022777"/>
    </source>
</evidence>
<sequence length="115" mass="12923">MATTPAHALHFDAAPEASAFFFGNVLGQGSYAKDPDERIGAQQNEEGYAELKNHPFFEGVEWDSINDKTPPYNPPKLDLPEPKLDGASENWTVAEYFSDDFSESTTDEFRYYCFA</sequence>
<keyword evidence="2" id="KW-0808">Transferase</keyword>
<keyword evidence="7" id="KW-0347">Helicase</keyword>
<dbReference type="GO" id="GO:0004386">
    <property type="term" value="F:helicase activity"/>
    <property type="evidence" value="ECO:0007669"/>
    <property type="project" value="UniProtKB-KW"/>
</dbReference>
<evidence type="ECO:0000256" key="1">
    <source>
        <dbReference type="ARBA" id="ARBA00022527"/>
    </source>
</evidence>
<protein>
    <submittedName>
        <fullName evidence="7">DNA helicase MCM8</fullName>
    </submittedName>
</protein>
<evidence type="ECO:0000313" key="8">
    <source>
        <dbReference type="Proteomes" id="UP000054636"/>
    </source>
</evidence>
<feature type="domain" description="AGC-kinase C-terminal" evidence="6">
    <location>
        <begin position="58"/>
        <end position="115"/>
    </location>
</feature>
<name>A0A0W8CN41_PHYNI</name>
<proteinExistence type="predicted"/>
<keyword evidence="1" id="KW-0723">Serine/threonine-protein kinase</keyword>
<keyword evidence="7" id="KW-0378">Hydrolase</keyword>
<dbReference type="Proteomes" id="UP000054636">
    <property type="component" value="Unassembled WGS sequence"/>
</dbReference>
<evidence type="ECO:0000256" key="2">
    <source>
        <dbReference type="ARBA" id="ARBA00022679"/>
    </source>
</evidence>
<keyword evidence="4" id="KW-0418">Kinase</keyword>
<dbReference type="GO" id="GO:0005524">
    <property type="term" value="F:ATP binding"/>
    <property type="evidence" value="ECO:0007669"/>
    <property type="project" value="UniProtKB-KW"/>
</dbReference>
<evidence type="ECO:0000256" key="5">
    <source>
        <dbReference type="ARBA" id="ARBA00022840"/>
    </source>
</evidence>